<accession>A0ABQ6M8U7</accession>
<keyword evidence="6" id="KW-1185">Reference proteome</keyword>
<evidence type="ECO:0000256" key="3">
    <source>
        <dbReference type="ARBA" id="ARBA00023295"/>
    </source>
</evidence>
<dbReference type="Proteomes" id="UP001165060">
    <property type="component" value="Unassembled WGS sequence"/>
</dbReference>
<dbReference type="InterPro" id="IPR006710">
    <property type="entry name" value="Glyco_hydro_43"/>
</dbReference>
<proteinExistence type="inferred from homology"/>
<dbReference type="InterPro" id="IPR023296">
    <property type="entry name" value="Glyco_hydro_beta-prop_sf"/>
</dbReference>
<evidence type="ECO:0000256" key="2">
    <source>
        <dbReference type="ARBA" id="ARBA00022801"/>
    </source>
</evidence>
<reference evidence="5 6" key="1">
    <citation type="journal article" date="2023" name="Commun. Biol.">
        <title>Genome analysis of Parmales, the sister group of diatoms, reveals the evolutionary specialization of diatoms from phago-mixotrophs to photoautotrophs.</title>
        <authorList>
            <person name="Ban H."/>
            <person name="Sato S."/>
            <person name="Yoshikawa S."/>
            <person name="Yamada K."/>
            <person name="Nakamura Y."/>
            <person name="Ichinomiya M."/>
            <person name="Sato N."/>
            <person name="Blanc-Mathieu R."/>
            <person name="Endo H."/>
            <person name="Kuwata A."/>
            <person name="Ogata H."/>
        </authorList>
    </citation>
    <scope>NUCLEOTIDE SEQUENCE [LARGE SCALE GENOMIC DNA]</scope>
</reference>
<evidence type="ECO:0000313" key="6">
    <source>
        <dbReference type="Proteomes" id="UP001165060"/>
    </source>
</evidence>
<organism evidence="5 6">
    <name type="scientific">Tetraparma gracilis</name>
    <dbReference type="NCBI Taxonomy" id="2962635"/>
    <lineage>
        <taxon>Eukaryota</taxon>
        <taxon>Sar</taxon>
        <taxon>Stramenopiles</taxon>
        <taxon>Ochrophyta</taxon>
        <taxon>Bolidophyceae</taxon>
        <taxon>Parmales</taxon>
        <taxon>Triparmaceae</taxon>
        <taxon>Tetraparma</taxon>
    </lineage>
</organism>
<sequence>MHVKHDNLGPFTSPEGEVLDAHDGNMLEVDGTYYLYAMGYTDCKLETGLIPPRDCPGIYRKFGSGCGFRTDHAFNIYTSTDLSSWTIAEPTLASAGLPLETRREGIYFRPKVVWNELTQLYVLWINYLPPDRTPLKAYPKATYLVGTSESPLGPFELLDTEPNLKYEGAGDLTIAVDEATGNAYVAYDAWSNSHTLSVELLDPTFTFSTQENSGLLSPSSHEAPLLFKRLGVWYLMFGHTCCFCRTGSGLAVFTAESPLGPWKDEKLDINPRKSWSMDMEIPAQANYVFEVNGAFIYTGDLWTTAEDGLKSHDAQYWGLLSFEGRSVEGVPLPKVLEFSDKFEMEV</sequence>
<gene>
    <name evidence="5" type="ORF">TeGR_g2433</name>
</gene>
<dbReference type="EMBL" id="BRYB01003860">
    <property type="protein sequence ID" value="GMI21875.1"/>
    <property type="molecule type" value="Genomic_DNA"/>
</dbReference>
<evidence type="ECO:0000256" key="4">
    <source>
        <dbReference type="RuleBase" id="RU361187"/>
    </source>
</evidence>
<comment type="similarity">
    <text evidence="1 4">Belongs to the glycosyl hydrolase 43 family.</text>
</comment>
<dbReference type="Gene3D" id="2.115.10.20">
    <property type="entry name" value="Glycosyl hydrolase domain, family 43"/>
    <property type="match status" value="1"/>
</dbReference>
<evidence type="ECO:0000313" key="5">
    <source>
        <dbReference type="EMBL" id="GMI21875.1"/>
    </source>
</evidence>
<dbReference type="SUPFAM" id="SSF75005">
    <property type="entry name" value="Arabinanase/levansucrase/invertase"/>
    <property type="match status" value="1"/>
</dbReference>
<name>A0ABQ6M8U7_9STRA</name>
<dbReference type="PANTHER" id="PTHR22925:SF3">
    <property type="entry name" value="GLYCOSYL HYDROLASE FAMILY PROTEIN 43"/>
    <property type="match status" value="1"/>
</dbReference>
<keyword evidence="3 4" id="KW-0326">Glycosidase</keyword>
<evidence type="ECO:0000256" key="1">
    <source>
        <dbReference type="ARBA" id="ARBA00009865"/>
    </source>
</evidence>
<dbReference type="PANTHER" id="PTHR22925">
    <property type="entry name" value="GLYCOSYL HYDROLASE 43 FAMILY MEMBER"/>
    <property type="match status" value="1"/>
</dbReference>
<dbReference type="Pfam" id="PF04616">
    <property type="entry name" value="Glyco_hydro_43"/>
    <property type="match status" value="1"/>
</dbReference>
<protein>
    <submittedName>
        <fullName evidence="5">Uncharacterized protein</fullName>
    </submittedName>
</protein>
<keyword evidence="2 4" id="KW-0378">Hydrolase</keyword>
<comment type="caution">
    <text evidence="5">The sequence shown here is derived from an EMBL/GenBank/DDBJ whole genome shotgun (WGS) entry which is preliminary data.</text>
</comment>